<feature type="transmembrane region" description="Helical" evidence="9">
    <location>
        <begin position="54"/>
        <end position="74"/>
    </location>
</feature>
<feature type="region of interest" description="Disordered" evidence="8">
    <location>
        <begin position="334"/>
        <end position="372"/>
    </location>
</feature>
<dbReference type="InterPro" id="IPR002549">
    <property type="entry name" value="AI-2E-like"/>
</dbReference>
<sequence length="372" mass="39543">MGVLALVALAVFVLWRGSSTVFYVVMSLFLALAMEPAVSRLSRWMPRAAATATVMLALLLGIAAFLGAFGSLLVDQLTSLVQATPDIATNVLDRVNEATGSSYTFEELLRSSGLSPSDLSGYAQNVAFGVFGLVTAVLGAAFGLFIVAFFLFYMSAGMPALRRWLATRMPPRLQVPFLTAWDLAKVKVGNYIAARVVLATLSALASGVAFFLLDLPYWLPLALWTGLVAQFIPNVGTYVSIALPVLVGLTSPEPVLGLWVLLYGIGYQQVENLTIEPRISARAVNVHPAVSFGSALLGAQLFGLPGALMGVPLAATAMAMLEIYQRRHEKAPEVEETVAALVQPRVDPTTDAEPERSAAASGPASDDDPERA</sequence>
<evidence type="ECO:0000256" key="9">
    <source>
        <dbReference type="SAM" id="Phobius"/>
    </source>
</evidence>
<accession>A0A2N3YHM3</accession>
<dbReference type="Pfam" id="PF01594">
    <property type="entry name" value="AI-2E_transport"/>
    <property type="match status" value="1"/>
</dbReference>
<dbReference type="GO" id="GO:0055085">
    <property type="term" value="P:transmembrane transport"/>
    <property type="evidence" value="ECO:0007669"/>
    <property type="project" value="TreeGrafter"/>
</dbReference>
<keyword evidence="7 9" id="KW-0472">Membrane</keyword>
<organism evidence="10 11">
    <name type="scientific">Phycicoccus duodecadis</name>
    <dbReference type="NCBI Taxonomy" id="173053"/>
    <lineage>
        <taxon>Bacteria</taxon>
        <taxon>Bacillati</taxon>
        <taxon>Actinomycetota</taxon>
        <taxon>Actinomycetes</taxon>
        <taxon>Micrococcales</taxon>
        <taxon>Intrasporangiaceae</taxon>
        <taxon>Phycicoccus</taxon>
    </lineage>
</organism>
<protein>
    <submittedName>
        <fullName evidence="10">Putative PurR-regulated permease PerM</fullName>
    </submittedName>
</protein>
<comment type="caution">
    <text evidence="10">The sequence shown here is derived from an EMBL/GenBank/DDBJ whole genome shotgun (WGS) entry which is preliminary data.</text>
</comment>
<reference evidence="10 11" key="1">
    <citation type="submission" date="2017-12" db="EMBL/GenBank/DDBJ databases">
        <title>Sequencing the genomes of 1000 Actinobacteria strains.</title>
        <authorList>
            <person name="Klenk H.-P."/>
        </authorList>
    </citation>
    <scope>NUCLEOTIDE SEQUENCE [LARGE SCALE GENOMIC DNA]</scope>
    <source>
        <strain evidence="10 11">DSM 12806</strain>
    </source>
</reference>
<feature type="transmembrane region" description="Helical" evidence="9">
    <location>
        <begin position="192"/>
        <end position="213"/>
    </location>
</feature>
<proteinExistence type="inferred from homology"/>
<keyword evidence="5 9" id="KW-0812">Transmembrane</keyword>
<evidence type="ECO:0000313" key="10">
    <source>
        <dbReference type="EMBL" id="PKW26352.1"/>
    </source>
</evidence>
<dbReference type="EMBL" id="PJNE01000001">
    <property type="protein sequence ID" value="PKW26352.1"/>
    <property type="molecule type" value="Genomic_DNA"/>
</dbReference>
<name>A0A2N3YHM3_9MICO</name>
<evidence type="ECO:0000256" key="1">
    <source>
        <dbReference type="ARBA" id="ARBA00004651"/>
    </source>
</evidence>
<keyword evidence="3" id="KW-0813">Transport</keyword>
<keyword evidence="4" id="KW-1003">Cell membrane</keyword>
<comment type="subcellular location">
    <subcellularLocation>
        <location evidence="1">Cell membrane</location>
        <topology evidence="1">Multi-pass membrane protein</topology>
    </subcellularLocation>
</comment>
<dbReference type="PANTHER" id="PTHR21716:SF53">
    <property type="entry name" value="PERMEASE PERM-RELATED"/>
    <property type="match status" value="1"/>
</dbReference>
<evidence type="ECO:0000256" key="3">
    <source>
        <dbReference type="ARBA" id="ARBA00022448"/>
    </source>
</evidence>
<evidence type="ECO:0000256" key="7">
    <source>
        <dbReference type="ARBA" id="ARBA00023136"/>
    </source>
</evidence>
<keyword evidence="11" id="KW-1185">Reference proteome</keyword>
<evidence type="ECO:0000256" key="2">
    <source>
        <dbReference type="ARBA" id="ARBA00009773"/>
    </source>
</evidence>
<dbReference type="Proteomes" id="UP000233781">
    <property type="component" value="Unassembled WGS sequence"/>
</dbReference>
<feature type="transmembrane region" description="Helical" evidence="9">
    <location>
        <begin position="301"/>
        <end position="321"/>
    </location>
</feature>
<dbReference type="AlphaFoldDB" id="A0A2N3YHM3"/>
<dbReference type="GO" id="GO:0005886">
    <property type="term" value="C:plasma membrane"/>
    <property type="evidence" value="ECO:0007669"/>
    <property type="project" value="UniProtKB-SubCell"/>
</dbReference>
<comment type="similarity">
    <text evidence="2">Belongs to the autoinducer-2 exporter (AI-2E) (TC 2.A.86) family.</text>
</comment>
<feature type="transmembrane region" description="Helical" evidence="9">
    <location>
        <begin position="126"/>
        <end position="153"/>
    </location>
</feature>
<evidence type="ECO:0000256" key="8">
    <source>
        <dbReference type="SAM" id="MobiDB-lite"/>
    </source>
</evidence>
<evidence type="ECO:0000256" key="4">
    <source>
        <dbReference type="ARBA" id="ARBA00022475"/>
    </source>
</evidence>
<feature type="transmembrane region" description="Helical" evidence="9">
    <location>
        <begin position="6"/>
        <end position="33"/>
    </location>
</feature>
<evidence type="ECO:0000256" key="6">
    <source>
        <dbReference type="ARBA" id="ARBA00022989"/>
    </source>
</evidence>
<evidence type="ECO:0000256" key="5">
    <source>
        <dbReference type="ARBA" id="ARBA00022692"/>
    </source>
</evidence>
<evidence type="ECO:0000313" key="11">
    <source>
        <dbReference type="Proteomes" id="UP000233781"/>
    </source>
</evidence>
<gene>
    <name evidence="10" type="ORF">ATL31_1162</name>
</gene>
<dbReference type="PANTHER" id="PTHR21716">
    <property type="entry name" value="TRANSMEMBRANE PROTEIN"/>
    <property type="match status" value="1"/>
</dbReference>
<keyword evidence="6 9" id="KW-1133">Transmembrane helix</keyword>